<evidence type="ECO:0000256" key="11">
    <source>
        <dbReference type="ARBA" id="ARBA00022989"/>
    </source>
</evidence>
<keyword evidence="12" id="KW-0902">Two-component regulatory system</keyword>
<keyword evidence="5" id="KW-0597">Phosphoprotein</keyword>
<dbReference type="SMART" id="SM00387">
    <property type="entry name" value="HATPase_c"/>
    <property type="match status" value="1"/>
</dbReference>
<dbReference type="PANTHER" id="PTHR45528:SF1">
    <property type="entry name" value="SENSOR HISTIDINE KINASE CPXA"/>
    <property type="match status" value="1"/>
</dbReference>
<feature type="transmembrane region" description="Helical" evidence="14">
    <location>
        <begin position="12"/>
        <end position="34"/>
    </location>
</feature>
<sequence length="716" mass="81427">MAIKLKNNHKTGWIITICLLLICSAVMCFGYSAFATEMEKSLDGTELDPEVMEDIVKPLVAGNYILYNEISGDSDRSFIQEAYDDTDQFYLARKYMDSAVYGWDGKLKQGNVSESVQKNLMQDQTEYALRVRFTYGENAVLNDVQVDGTAVDNQMQYNLENYLLDQVENNEDLTEIAVPEQAVITYGMTQKQLDGYLASVDDMGTYLNTMKLADNGIYRMFQLLLFGVAILLGLWIPCCKAWGIGTEKYFRVPFEVVLLVIAGIAAVNRSCVSVVWRTLNGSMASAINVGLNVSKGSAQGYIICMGLNVLMWLLVYGAAFWSTVCLRAIFTMKKQYFRERTLIGKVRGKTIREVGKQVLDVLKKIYNGLLHVDLQKKTNRTILKVVILNGIIFLIVSFLWDYGFLAICLYSVLLFFFLRHYFGDVRKQYDRLLASTNELALGNLEVGLDEDYGIFDPVAEELRKIQVGFKKAVEEEVKSERMKTELITNVSHDLKTPLTAIITYTDLLKEETNRENQKEYIEVLERKSLRLKALIEDLFEISKATSKNVTMNFMKVDIVGLLKQVGLEYDSKREEANLEFKWKLPEGKVILWLDSQKTYRIFENLIVNITKYALENTRVYIEMDVIGDQVRIVMKNVSASELNFDTEEITDRFVRGDVSRKTEGSGLGLAIAKSFTELQGGTLRILTDADLFKVEIVFPCMKEGTDGRTEQNESDK</sequence>
<dbReference type="Gene3D" id="1.10.287.130">
    <property type="match status" value="1"/>
</dbReference>
<dbReference type="Proteomes" id="UP000265643">
    <property type="component" value="Unassembled WGS sequence"/>
</dbReference>
<dbReference type="GO" id="GO:0000155">
    <property type="term" value="F:phosphorelay sensor kinase activity"/>
    <property type="evidence" value="ECO:0007669"/>
    <property type="project" value="InterPro"/>
</dbReference>
<dbReference type="AlphaFoldDB" id="A0A391P679"/>
<dbReference type="GO" id="GO:0005524">
    <property type="term" value="F:ATP binding"/>
    <property type="evidence" value="ECO:0007669"/>
    <property type="project" value="UniProtKB-KW"/>
</dbReference>
<dbReference type="GO" id="GO:0005886">
    <property type="term" value="C:plasma membrane"/>
    <property type="evidence" value="ECO:0007669"/>
    <property type="project" value="UniProtKB-SubCell"/>
</dbReference>
<dbReference type="Pfam" id="PF00512">
    <property type="entry name" value="HisKA"/>
    <property type="match status" value="1"/>
</dbReference>
<dbReference type="Pfam" id="PF02518">
    <property type="entry name" value="HATPase_c"/>
    <property type="match status" value="1"/>
</dbReference>
<accession>A0A391P679</accession>
<keyword evidence="9" id="KW-0418">Kinase</keyword>
<dbReference type="FunFam" id="1.10.287.130:FF:000008">
    <property type="entry name" value="Two-component sensor histidine kinase"/>
    <property type="match status" value="1"/>
</dbReference>
<feature type="transmembrane region" description="Helical" evidence="14">
    <location>
        <begin position="216"/>
        <end position="236"/>
    </location>
</feature>
<keyword evidence="11 14" id="KW-1133">Transmembrane helix</keyword>
<name>A0A391P679_9FIRM</name>
<dbReference type="EC" id="2.7.13.3" evidence="3"/>
<evidence type="ECO:0000256" key="13">
    <source>
        <dbReference type="ARBA" id="ARBA00023136"/>
    </source>
</evidence>
<evidence type="ECO:0000256" key="4">
    <source>
        <dbReference type="ARBA" id="ARBA00022475"/>
    </source>
</evidence>
<dbReference type="InterPro" id="IPR005467">
    <property type="entry name" value="His_kinase_dom"/>
</dbReference>
<evidence type="ECO:0000256" key="14">
    <source>
        <dbReference type="SAM" id="Phobius"/>
    </source>
</evidence>
<comment type="catalytic activity">
    <reaction evidence="1">
        <text>ATP + protein L-histidine = ADP + protein N-phospho-L-histidine.</text>
        <dbReference type="EC" id="2.7.13.3"/>
    </reaction>
</comment>
<evidence type="ECO:0000313" key="16">
    <source>
        <dbReference type="EMBL" id="GCA67796.1"/>
    </source>
</evidence>
<dbReference type="PROSITE" id="PS50109">
    <property type="entry name" value="HIS_KIN"/>
    <property type="match status" value="1"/>
</dbReference>
<dbReference type="SMART" id="SM00388">
    <property type="entry name" value="HisKA"/>
    <property type="match status" value="1"/>
</dbReference>
<comment type="caution">
    <text evidence="16">The sequence shown here is derived from an EMBL/GenBank/DDBJ whole genome shotgun (WGS) entry which is preliminary data.</text>
</comment>
<evidence type="ECO:0000313" key="17">
    <source>
        <dbReference type="Proteomes" id="UP000265643"/>
    </source>
</evidence>
<keyword evidence="17" id="KW-1185">Reference proteome</keyword>
<dbReference type="InterPro" id="IPR003594">
    <property type="entry name" value="HATPase_dom"/>
</dbReference>
<protein>
    <recommendedName>
        <fullName evidence="3">histidine kinase</fullName>
        <ecNumber evidence="3">2.7.13.3</ecNumber>
    </recommendedName>
</protein>
<comment type="subcellular location">
    <subcellularLocation>
        <location evidence="2">Cell membrane</location>
        <topology evidence="2">Multi-pass membrane protein</topology>
    </subcellularLocation>
</comment>
<evidence type="ECO:0000256" key="3">
    <source>
        <dbReference type="ARBA" id="ARBA00012438"/>
    </source>
</evidence>
<keyword evidence="7 14" id="KW-0812">Transmembrane</keyword>
<dbReference type="SUPFAM" id="SSF47384">
    <property type="entry name" value="Homodimeric domain of signal transducing histidine kinase"/>
    <property type="match status" value="1"/>
</dbReference>
<keyword evidence="8" id="KW-0547">Nucleotide-binding</keyword>
<evidence type="ECO:0000256" key="5">
    <source>
        <dbReference type="ARBA" id="ARBA00022553"/>
    </source>
</evidence>
<keyword evidence="4" id="KW-1003">Cell membrane</keyword>
<dbReference type="PANTHER" id="PTHR45528">
    <property type="entry name" value="SENSOR HISTIDINE KINASE CPXA"/>
    <property type="match status" value="1"/>
</dbReference>
<reference evidence="17" key="1">
    <citation type="submission" date="2018-09" db="EMBL/GenBank/DDBJ databases">
        <title>Draft Genome Sequence of Mediterraneibacter sp. KCTC 15684.</title>
        <authorList>
            <person name="Kim J.S."/>
            <person name="Han K.I."/>
            <person name="Suh M.K."/>
            <person name="Lee K.C."/>
            <person name="Eom M.K."/>
            <person name="Lee J.H."/>
            <person name="Park S.H."/>
            <person name="Kang S.W."/>
            <person name="Park J.E."/>
            <person name="Oh B.S."/>
            <person name="Yu S.Y."/>
            <person name="Choi S.H."/>
            <person name="Lee D.H."/>
            <person name="Yoon H."/>
            <person name="Kim B."/>
            <person name="Yang S.J."/>
            <person name="Lee J.S."/>
        </authorList>
    </citation>
    <scope>NUCLEOTIDE SEQUENCE [LARGE SCALE GENOMIC DNA]</scope>
    <source>
        <strain evidence="17">KCTC 15684</strain>
    </source>
</reference>
<evidence type="ECO:0000256" key="6">
    <source>
        <dbReference type="ARBA" id="ARBA00022679"/>
    </source>
</evidence>
<keyword evidence="6" id="KW-0808">Transferase</keyword>
<dbReference type="InterPro" id="IPR036097">
    <property type="entry name" value="HisK_dim/P_sf"/>
</dbReference>
<dbReference type="InterPro" id="IPR050398">
    <property type="entry name" value="HssS/ArlS-like"/>
</dbReference>
<gene>
    <name evidence="16" type="ORF">KGMB01110_22320</name>
</gene>
<evidence type="ECO:0000256" key="10">
    <source>
        <dbReference type="ARBA" id="ARBA00022840"/>
    </source>
</evidence>
<keyword evidence="13 14" id="KW-0472">Membrane</keyword>
<dbReference type="EMBL" id="BHGK01000001">
    <property type="protein sequence ID" value="GCA67796.1"/>
    <property type="molecule type" value="Genomic_DNA"/>
</dbReference>
<organism evidence="16 17">
    <name type="scientific">Mediterraneibacter butyricigenes</name>
    <dbReference type="NCBI Taxonomy" id="2316025"/>
    <lineage>
        <taxon>Bacteria</taxon>
        <taxon>Bacillati</taxon>
        <taxon>Bacillota</taxon>
        <taxon>Clostridia</taxon>
        <taxon>Lachnospirales</taxon>
        <taxon>Lachnospiraceae</taxon>
        <taxon>Mediterraneibacter</taxon>
    </lineage>
</organism>
<evidence type="ECO:0000256" key="7">
    <source>
        <dbReference type="ARBA" id="ARBA00022692"/>
    </source>
</evidence>
<feature type="transmembrane region" description="Helical" evidence="14">
    <location>
        <begin position="299"/>
        <end position="330"/>
    </location>
</feature>
<evidence type="ECO:0000259" key="15">
    <source>
        <dbReference type="PROSITE" id="PS50109"/>
    </source>
</evidence>
<proteinExistence type="predicted"/>
<feature type="domain" description="Histidine kinase" evidence="15">
    <location>
        <begin position="489"/>
        <end position="702"/>
    </location>
</feature>
<evidence type="ECO:0000256" key="9">
    <source>
        <dbReference type="ARBA" id="ARBA00022777"/>
    </source>
</evidence>
<dbReference type="RefSeq" id="WP_243112802.1">
    <property type="nucleotide sequence ID" value="NZ_BHGK01000001.1"/>
</dbReference>
<evidence type="ECO:0000256" key="1">
    <source>
        <dbReference type="ARBA" id="ARBA00000085"/>
    </source>
</evidence>
<evidence type="ECO:0000256" key="8">
    <source>
        <dbReference type="ARBA" id="ARBA00022741"/>
    </source>
</evidence>
<keyword evidence="10" id="KW-0067">ATP-binding</keyword>
<dbReference type="SUPFAM" id="SSF55874">
    <property type="entry name" value="ATPase domain of HSP90 chaperone/DNA topoisomerase II/histidine kinase"/>
    <property type="match status" value="1"/>
</dbReference>
<dbReference type="InterPro" id="IPR003661">
    <property type="entry name" value="HisK_dim/P_dom"/>
</dbReference>
<dbReference type="InterPro" id="IPR036890">
    <property type="entry name" value="HATPase_C_sf"/>
</dbReference>
<feature type="transmembrane region" description="Helical" evidence="14">
    <location>
        <begin position="256"/>
        <end position="279"/>
    </location>
</feature>
<evidence type="ECO:0000256" key="2">
    <source>
        <dbReference type="ARBA" id="ARBA00004651"/>
    </source>
</evidence>
<evidence type="ECO:0000256" key="12">
    <source>
        <dbReference type="ARBA" id="ARBA00023012"/>
    </source>
</evidence>
<dbReference type="Gene3D" id="3.30.565.10">
    <property type="entry name" value="Histidine kinase-like ATPase, C-terminal domain"/>
    <property type="match status" value="1"/>
</dbReference>
<feature type="transmembrane region" description="Helical" evidence="14">
    <location>
        <begin position="381"/>
        <end position="398"/>
    </location>
</feature>
<dbReference type="CDD" id="cd00082">
    <property type="entry name" value="HisKA"/>
    <property type="match status" value="1"/>
</dbReference>